<reference evidence="10" key="1">
    <citation type="submission" date="2019-11" db="UniProtKB">
        <authorList>
            <consortium name="WormBaseParasite"/>
        </authorList>
    </citation>
    <scope>IDENTIFICATION</scope>
</reference>
<evidence type="ECO:0000256" key="7">
    <source>
        <dbReference type="SAM" id="MobiDB-lite"/>
    </source>
</evidence>
<evidence type="ECO:0000256" key="3">
    <source>
        <dbReference type="ARBA" id="ARBA00022989"/>
    </source>
</evidence>
<keyword evidence="8" id="KW-0732">Signal</keyword>
<dbReference type="CDD" id="cd06257">
    <property type="entry name" value="DnaJ"/>
    <property type="match status" value="1"/>
</dbReference>
<evidence type="ECO:0000256" key="1">
    <source>
        <dbReference type="ARBA" id="ARBA00004141"/>
    </source>
</evidence>
<dbReference type="FunFam" id="1.10.287.110:FF:000036">
    <property type="entry name" value="dnaJ homolog subfamily C member 25"/>
    <property type="match status" value="1"/>
</dbReference>
<dbReference type="Pfam" id="PF00226">
    <property type="entry name" value="DnaJ"/>
    <property type="match status" value="1"/>
</dbReference>
<evidence type="ECO:0000256" key="6">
    <source>
        <dbReference type="ARBA" id="ARBA00024193"/>
    </source>
</evidence>
<evidence type="ECO:0000256" key="8">
    <source>
        <dbReference type="SAM" id="SignalP"/>
    </source>
</evidence>
<dbReference type="InterPro" id="IPR036869">
    <property type="entry name" value="J_dom_sf"/>
</dbReference>
<dbReference type="SMART" id="SM00271">
    <property type="entry name" value="DnaJ"/>
    <property type="match status" value="1"/>
</dbReference>
<feature type="signal peptide" evidence="8">
    <location>
        <begin position="1"/>
        <end position="17"/>
    </location>
</feature>
<feature type="domain" description="J" evidence="9">
    <location>
        <begin position="28"/>
        <end position="96"/>
    </location>
</feature>
<keyword evidence="3" id="KW-1133">Transmembrane helix</keyword>
<dbReference type="PROSITE" id="PS50076">
    <property type="entry name" value="DNAJ_2"/>
    <property type="match status" value="1"/>
</dbReference>
<evidence type="ECO:0000313" key="10">
    <source>
        <dbReference type="WBParaSite" id="MCU_007636-RA"/>
    </source>
</evidence>
<dbReference type="PRINTS" id="PR00625">
    <property type="entry name" value="JDOMAIN"/>
</dbReference>
<accession>A0A5K3FEZ8</accession>
<evidence type="ECO:0000256" key="4">
    <source>
        <dbReference type="ARBA" id="ARBA00023136"/>
    </source>
</evidence>
<evidence type="ECO:0000256" key="5">
    <source>
        <dbReference type="ARBA" id="ARBA00023186"/>
    </source>
</evidence>
<dbReference type="GO" id="GO:0005789">
    <property type="term" value="C:endoplasmic reticulum membrane"/>
    <property type="evidence" value="ECO:0007669"/>
    <property type="project" value="TreeGrafter"/>
</dbReference>
<dbReference type="AlphaFoldDB" id="A0A5K3FEZ8"/>
<evidence type="ECO:0000259" key="9">
    <source>
        <dbReference type="PROSITE" id="PS50076"/>
    </source>
</evidence>
<feature type="chain" id="PRO_5024438373" evidence="8">
    <location>
        <begin position="18"/>
        <end position="196"/>
    </location>
</feature>
<protein>
    <submittedName>
        <fullName evidence="10">J domain-containing protein</fullName>
    </submittedName>
</protein>
<organism evidence="10">
    <name type="scientific">Mesocestoides corti</name>
    <name type="common">Flatworm</name>
    <dbReference type="NCBI Taxonomy" id="53468"/>
    <lineage>
        <taxon>Eukaryota</taxon>
        <taxon>Metazoa</taxon>
        <taxon>Spiralia</taxon>
        <taxon>Lophotrochozoa</taxon>
        <taxon>Platyhelminthes</taxon>
        <taxon>Cestoda</taxon>
        <taxon>Eucestoda</taxon>
        <taxon>Cyclophyllidea</taxon>
        <taxon>Mesocestoididae</taxon>
        <taxon>Mesocestoides</taxon>
    </lineage>
</organism>
<dbReference type="Gene3D" id="1.10.287.110">
    <property type="entry name" value="DnaJ domain"/>
    <property type="match status" value="1"/>
</dbReference>
<comment type="subcellular location">
    <subcellularLocation>
        <location evidence="1">Membrane</location>
        <topology evidence="1">Multi-pass membrane protein</topology>
    </subcellularLocation>
</comment>
<evidence type="ECO:0000256" key="2">
    <source>
        <dbReference type="ARBA" id="ARBA00022692"/>
    </source>
</evidence>
<dbReference type="SUPFAM" id="SSF46565">
    <property type="entry name" value="Chaperone J-domain"/>
    <property type="match status" value="1"/>
</dbReference>
<keyword evidence="4" id="KW-0472">Membrane</keyword>
<dbReference type="GO" id="GO:0006457">
    <property type="term" value="P:protein folding"/>
    <property type="evidence" value="ECO:0007669"/>
    <property type="project" value="InterPro"/>
</dbReference>
<sequence>MCTILLLLLCSFYLADAQVEGIYCGKQTCFDVLGISRDADVSAVQRAYRALAKEHHPDRQKTPQDKVQAKKTFHLIATAYGILRDPEQRQEYEYMLDNPSEMYYHYYRYFRRRYSPKVDVRVVIVATVLILSAIQVSLEARKQSFSTSVRRPNTIRPSPTWSATRNTATRQGNLRLPRTAFELASRKSDADSPETS</sequence>
<comment type="similarity">
    <text evidence="6">Belongs to the DNAJC25 family.</text>
</comment>
<keyword evidence="5" id="KW-0143">Chaperone</keyword>
<dbReference type="InterPro" id="IPR001623">
    <property type="entry name" value="DnaJ_domain"/>
</dbReference>
<dbReference type="PANTHER" id="PTHR44176">
    <property type="entry name" value="DNAJ HOMOLOG SUBFAMILY C MEMBER 25"/>
    <property type="match status" value="1"/>
</dbReference>
<name>A0A5K3FEZ8_MESCO</name>
<feature type="region of interest" description="Disordered" evidence="7">
    <location>
        <begin position="145"/>
        <end position="167"/>
    </location>
</feature>
<dbReference type="WBParaSite" id="MCU_007636-RA">
    <property type="protein sequence ID" value="MCU_007636-RA"/>
    <property type="gene ID" value="MCU_007636"/>
</dbReference>
<dbReference type="PANTHER" id="PTHR44176:SF1">
    <property type="entry name" value="DNAJ HOMOLOG SUBFAMILY C MEMBER 25"/>
    <property type="match status" value="1"/>
</dbReference>
<keyword evidence="2" id="KW-0812">Transmembrane</keyword>
<proteinExistence type="inferred from homology"/>
<dbReference type="InterPro" id="IPR044632">
    <property type="entry name" value="DNAJC25-like"/>
</dbReference>